<evidence type="ECO:0000313" key="2">
    <source>
        <dbReference type="EMBL" id="KAK5923123.1"/>
    </source>
</evidence>
<protein>
    <submittedName>
        <fullName evidence="2">Uncharacterized protein</fullName>
    </submittedName>
</protein>
<dbReference type="AlphaFoldDB" id="A0AAN8HPJ1"/>
<evidence type="ECO:0000313" key="3">
    <source>
        <dbReference type="Proteomes" id="UP001331515"/>
    </source>
</evidence>
<reference evidence="2 3" key="1">
    <citation type="journal article" date="2023" name="Mol. Biol. Evol.">
        <title>Genomics of Secondarily Temperate Adaptation in the Only Non-Antarctic Icefish.</title>
        <authorList>
            <person name="Rivera-Colon A.G."/>
            <person name="Rayamajhi N."/>
            <person name="Minhas B.F."/>
            <person name="Madrigal G."/>
            <person name="Bilyk K.T."/>
            <person name="Yoon V."/>
            <person name="Hune M."/>
            <person name="Gregory S."/>
            <person name="Cheng C.H.C."/>
            <person name="Catchen J.M."/>
        </authorList>
    </citation>
    <scope>NUCLEOTIDE SEQUENCE [LARGE SCALE GENOMIC DNA]</scope>
    <source>
        <tissue evidence="2">White muscle</tissue>
    </source>
</reference>
<dbReference type="EMBL" id="JAURVH010001521">
    <property type="protein sequence ID" value="KAK5923123.1"/>
    <property type="molecule type" value="Genomic_DNA"/>
</dbReference>
<feature type="region of interest" description="Disordered" evidence="1">
    <location>
        <begin position="1"/>
        <end position="24"/>
    </location>
</feature>
<proteinExistence type="predicted"/>
<name>A0AAN8HPJ1_CHAGU</name>
<accession>A0AAN8HPJ1</accession>
<comment type="caution">
    <text evidence="2">The sequence shown here is derived from an EMBL/GenBank/DDBJ whole genome shotgun (WGS) entry which is preliminary data.</text>
</comment>
<dbReference type="Proteomes" id="UP001331515">
    <property type="component" value="Unassembled WGS sequence"/>
</dbReference>
<sequence>MRRRGRKDTREPSHAVPAAVNTSPPASHPWINMTVLRKNLKFEEEVLCRSVWSPCKASLTHDAVGPFLPVRMHQIKVYISTAMHKP</sequence>
<organism evidence="2 3">
    <name type="scientific">Champsocephalus gunnari</name>
    <name type="common">Mackerel icefish</name>
    <dbReference type="NCBI Taxonomy" id="52237"/>
    <lineage>
        <taxon>Eukaryota</taxon>
        <taxon>Metazoa</taxon>
        <taxon>Chordata</taxon>
        <taxon>Craniata</taxon>
        <taxon>Vertebrata</taxon>
        <taxon>Euteleostomi</taxon>
        <taxon>Actinopterygii</taxon>
        <taxon>Neopterygii</taxon>
        <taxon>Teleostei</taxon>
        <taxon>Neoteleostei</taxon>
        <taxon>Acanthomorphata</taxon>
        <taxon>Eupercaria</taxon>
        <taxon>Perciformes</taxon>
        <taxon>Notothenioidei</taxon>
        <taxon>Channichthyidae</taxon>
        <taxon>Champsocephalus</taxon>
    </lineage>
</organism>
<evidence type="ECO:0000256" key="1">
    <source>
        <dbReference type="SAM" id="MobiDB-lite"/>
    </source>
</evidence>
<gene>
    <name evidence="2" type="ORF">CgunFtcFv8_000122</name>
</gene>
<keyword evidence="3" id="KW-1185">Reference proteome</keyword>